<dbReference type="PaxDb" id="3880-AES96114"/>
<evidence type="ECO:0000313" key="4">
    <source>
        <dbReference type="Proteomes" id="UP000002051"/>
    </source>
</evidence>
<reference evidence="3" key="3">
    <citation type="submission" date="2015-04" db="UniProtKB">
        <authorList>
            <consortium name="EnsemblPlants"/>
        </authorList>
    </citation>
    <scope>IDENTIFICATION</scope>
    <source>
        <strain evidence="3">cv. Jemalong A17</strain>
    </source>
</reference>
<keyword evidence="4" id="KW-1185">Reference proteome</keyword>
<proteinExistence type="predicted"/>
<dbReference type="Proteomes" id="UP000002051">
    <property type="component" value="Chromosome 5"/>
</dbReference>
<feature type="compositionally biased region" description="Low complexity" evidence="1">
    <location>
        <begin position="71"/>
        <end position="86"/>
    </location>
</feature>
<feature type="compositionally biased region" description="Acidic residues" evidence="1">
    <location>
        <begin position="41"/>
        <end position="58"/>
    </location>
</feature>
<dbReference type="AlphaFoldDB" id="G7JZ04"/>
<organism evidence="2 4">
    <name type="scientific">Medicago truncatula</name>
    <name type="common">Barrel medic</name>
    <name type="synonym">Medicago tribuloides</name>
    <dbReference type="NCBI Taxonomy" id="3880"/>
    <lineage>
        <taxon>Eukaryota</taxon>
        <taxon>Viridiplantae</taxon>
        <taxon>Streptophyta</taxon>
        <taxon>Embryophyta</taxon>
        <taxon>Tracheophyta</taxon>
        <taxon>Spermatophyta</taxon>
        <taxon>Magnoliopsida</taxon>
        <taxon>eudicotyledons</taxon>
        <taxon>Gunneridae</taxon>
        <taxon>Pentapetalae</taxon>
        <taxon>rosids</taxon>
        <taxon>fabids</taxon>
        <taxon>Fabales</taxon>
        <taxon>Fabaceae</taxon>
        <taxon>Papilionoideae</taxon>
        <taxon>50 kb inversion clade</taxon>
        <taxon>NPAAA clade</taxon>
        <taxon>Hologalegina</taxon>
        <taxon>IRL clade</taxon>
        <taxon>Trifolieae</taxon>
        <taxon>Medicago</taxon>
    </lineage>
</organism>
<evidence type="ECO:0000256" key="1">
    <source>
        <dbReference type="SAM" id="MobiDB-lite"/>
    </source>
</evidence>
<evidence type="ECO:0000313" key="3">
    <source>
        <dbReference type="EnsemblPlants" id="AES96114"/>
    </source>
</evidence>
<sequence>MGPSLEALKLAYTKNNQIDSSKAKEKRVCYLHIDNFAGEEVCGEGGEENYMDLNDEGEESPHRSSEDNENGSENVVVSGSESTNGEECSREERDDGEYDNKAQGEGEAEGMADAGVEGDEM</sequence>
<reference evidence="2 4" key="2">
    <citation type="journal article" date="2014" name="BMC Genomics">
        <title>An improved genome release (version Mt4.0) for the model legume Medicago truncatula.</title>
        <authorList>
            <person name="Tang H."/>
            <person name="Krishnakumar V."/>
            <person name="Bidwell S."/>
            <person name="Rosen B."/>
            <person name="Chan A."/>
            <person name="Zhou S."/>
            <person name="Gentzbittel L."/>
            <person name="Childs K.L."/>
            <person name="Yandell M."/>
            <person name="Gundlach H."/>
            <person name="Mayer K.F."/>
            <person name="Schwartz D.C."/>
            <person name="Town C.D."/>
        </authorList>
    </citation>
    <scope>GENOME REANNOTATION</scope>
    <source>
        <strain evidence="3 4">cv. Jemalong A17</strain>
    </source>
</reference>
<name>G7JZ04_MEDTR</name>
<protein>
    <submittedName>
        <fullName evidence="2 3">Uncharacterized protein</fullName>
    </submittedName>
</protein>
<gene>
    <name evidence="2" type="ordered locus">MTR_5g033400</name>
</gene>
<accession>G7JZ04</accession>
<dbReference type="EMBL" id="CM001221">
    <property type="protein sequence ID" value="AES96114.2"/>
    <property type="molecule type" value="Genomic_DNA"/>
</dbReference>
<feature type="compositionally biased region" description="Basic and acidic residues" evidence="1">
    <location>
        <begin position="87"/>
        <end position="104"/>
    </location>
</feature>
<feature type="compositionally biased region" description="Acidic residues" evidence="1">
    <location>
        <begin position="106"/>
        <end position="121"/>
    </location>
</feature>
<feature type="region of interest" description="Disordered" evidence="1">
    <location>
        <begin position="41"/>
        <end position="121"/>
    </location>
</feature>
<dbReference type="EnsemblPlants" id="AES96114">
    <property type="protein sequence ID" value="AES96114"/>
    <property type="gene ID" value="MTR_5g033400"/>
</dbReference>
<dbReference type="HOGENOM" id="CLU_2041529_0_0_1"/>
<dbReference type="STRING" id="3880.G7JZ04"/>
<evidence type="ECO:0000313" key="2">
    <source>
        <dbReference type="EMBL" id="AES96114.2"/>
    </source>
</evidence>
<reference evidence="2 4" key="1">
    <citation type="journal article" date="2011" name="Nature">
        <title>The Medicago genome provides insight into the evolution of rhizobial symbioses.</title>
        <authorList>
            <person name="Young N.D."/>
            <person name="Debelle F."/>
            <person name="Oldroyd G.E."/>
            <person name="Geurts R."/>
            <person name="Cannon S.B."/>
            <person name="Udvardi M.K."/>
            <person name="Benedito V.A."/>
            <person name="Mayer K.F."/>
            <person name="Gouzy J."/>
            <person name="Schoof H."/>
            <person name="Van de Peer Y."/>
            <person name="Proost S."/>
            <person name="Cook D.R."/>
            <person name="Meyers B.C."/>
            <person name="Spannagl M."/>
            <person name="Cheung F."/>
            <person name="De Mita S."/>
            <person name="Krishnakumar V."/>
            <person name="Gundlach H."/>
            <person name="Zhou S."/>
            <person name="Mudge J."/>
            <person name="Bharti A.K."/>
            <person name="Murray J.D."/>
            <person name="Naoumkina M.A."/>
            <person name="Rosen B."/>
            <person name="Silverstein K.A."/>
            <person name="Tang H."/>
            <person name="Rombauts S."/>
            <person name="Zhao P.X."/>
            <person name="Zhou P."/>
            <person name="Barbe V."/>
            <person name="Bardou P."/>
            <person name="Bechner M."/>
            <person name="Bellec A."/>
            <person name="Berger A."/>
            <person name="Berges H."/>
            <person name="Bidwell S."/>
            <person name="Bisseling T."/>
            <person name="Choisne N."/>
            <person name="Couloux A."/>
            <person name="Denny R."/>
            <person name="Deshpande S."/>
            <person name="Dai X."/>
            <person name="Doyle J.J."/>
            <person name="Dudez A.M."/>
            <person name="Farmer A.D."/>
            <person name="Fouteau S."/>
            <person name="Franken C."/>
            <person name="Gibelin C."/>
            <person name="Gish J."/>
            <person name="Goldstein S."/>
            <person name="Gonzalez A.J."/>
            <person name="Green P.J."/>
            <person name="Hallab A."/>
            <person name="Hartog M."/>
            <person name="Hua A."/>
            <person name="Humphray S.J."/>
            <person name="Jeong D.H."/>
            <person name="Jing Y."/>
            <person name="Jocker A."/>
            <person name="Kenton S.M."/>
            <person name="Kim D.J."/>
            <person name="Klee K."/>
            <person name="Lai H."/>
            <person name="Lang C."/>
            <person name="Lin S."/>
            <person name="Macmil S.L."/>
            <person name="Magdelenat G."/>
            <person name="Matthews L."/>
            <person name="McCorrison J."/>
            <person name="Monaghan E.L."/>
            <person name="Mun J.H."/>
            <person name="Najar F.Z."/>
            <person name="Nicholson C."/>
            <person name="Noirot C."/>
            <person name="O'Bleness M."/>
            <person name="Paule C.R."/>
            <person name="Poulain J."/>
            <person name="Prion F."/>
            <person name="Qin B."/>
            <person name="Qu C."/>
            <person name="Retzel E.F."/>
            <person name="Riddle C."/>
            <person name="Sallet E."/>
            <person name="Samain S."/>
            <person name="Samson N."/>
            <person name="Sanders I."/>
            <person name="Saurat O."/>
            <person name="Scarpelli C."/>
            <person name="Schiex T."/>
            <person name="Segurens B."/>
            <person name="Severin A.J."/>
            <person name="Sherrier D.J."/>
            <person name="Shi R."/>
            <person name="Sims S."/>
            <person name="Singer S.R."/>
            <person name="Sinharoy S."/>
            <person name="Sterck L."/>
            <person name="Viollet A."/>
            <person name="Wang B.B."/>
            <person name="Wang K."/>
            <person name="Wang M."/>
            <person name="Wang X."/>
            <person name="Warfsmann J."/>
            <person name="Weissenbach J."/>
            <person name="White D.D."/>
            <person name="White J.D."/>
            <person name="Wiley G.B."/>
            <person name="Wincker P."/>
            <person name="Xing Y."/>
            <person name="Yang L."/>
            <person name="Yao Z."/>
            <person name="Ying F."/>
            <person name="Zhai J."/>
            <person name="Zhou L."/>
            <person name="Zuber A."/>
            <person name="Denarie J."/>
            <person name="Dixon R.A."/>
            <person name="May G.D."/>
            <person name="Schwartz D.C."/>
            <person name="Rogers J."/>
            <person name="Quetier F."/>
            <person name="Town C.D."/>
            <person name="Roe B.A."/>
        </authorList>
    </citation>
    <scope>NUCLEOTIDE SEQUENCE [LARGE SCALE GENOMIC DNA]</scope>
    <source>
        <strain evidence="2">A17</strain>
        <strain evidence="3 4">cv. Jemalong A17</strain>
    </source>
</reference>
<accession>A0A0C3XGH9</accession>